<protein>
    <submittedName>
        <fullName evidence="1">Phage-related protein</fullName>
    </submittedName>
</protein>
<evidence type="ECO:0000313" key="2">
    <source>
        <dbReference type="Proteomes" id="UP000001412"/>
    </source>
</evidence>
<gene>
    <name evidence="1" type="ordered locus">CTC_01564</name>
</gene>
<dbReference type="KEGG" id="ctc:CTC_01564"/>
<accession>Q894I0</accession>
<name>Q894I0_CLOTE</name>
<reference evidence="1 2" key="1">
    <citation type="journal article" date="2003" name="Proc. Natl. Acad. Sci. U.S.A.">
        <title>The genome sequence of Clostridium tetani, the causative agent of tetanus disease.</title>
        <authorList>
            <person name="Brueggemann H."/>
            <person name="Baumer S."/>
            <person name="Fricke W.F."/>
            <person name="Wiezer A."/>
            <person name="Liesegang H."/>
            <person name="Decker I."/>
            <person name="Herzberg C."/>
            <person name="Martinez-Arias R."/>
            <person name="Merkl R."/>
            <person name="Henne A."/>
            <person name="Gottschalk G."/>
        </authorList>
    </citation>
    <scope>NUCLEOTIDE SEQUENCE [LARGE SCALE GENOMIC DNA]</scope>
    <source>
        <strain evidence="2">Massachusetts / E88</strain>
    </source>
</reference>
<dbReference type="AlphaFoldDB" id="Q894I0"/>
<sequence>MEGGIIMLVTSRKNLGELKIEPVGETTDFTMVESIINYKKPIINIVDKFIDKDRELDKEHIINLIIGIIEEHIENFSGDFFENEEDETIKYKIQNGDILDVFYNNIYKEIQLPILIDIFKFIDINSRYELFKNVYLDTIINVDLNKVLNELKTLKTKTDIEYLNSIVDEEGNLKIYRGEGSLSQRLEDGAVYSWSLEKEVARKFANRFSKAGIIYTGKIKVFNVSAYITERNENEIVALLKDIKIINKEESISNLFK</sequence>
<dbReference type="EMBL" id="AE015927">
    <property type="protein sequence ID" value="AAO36112.1"/>
    <property type="molecule type" value="Genomic_DNA"/>
</dbReference>
<proteinExistence type="predicted"/>
<dbReference type="Proteomes" id="UP000001412">
    <property type="component" value="Chromosome"/>
</dbReference>
<keyword evidence="2" id="KW-1185">Reference proteome</keyword>
<dbReference type="HOGENOM" id="CLU_1080566_0_0_9"/>
<evidence type="ECO:0000313" key="1">
    <source>
        <dbReference type="EMBL" id="AAO36112.1"/>
    </source>
</evidence>
<organism evidence="1 2">
    <name type="scientific">Clostridium tetani (strain Massachusetts / E88)</name>
    <dbReference type="NCBI Taxonomy" id="212717"/>
    <lineage>
        <taxon>Bacteria</taxon>
        <taxon>Bacillati</taxon>
        <taxon>Bacillota</taxon>
        <taxon>Clostridia</taxon>
        <taxon>Eubacteriales</taxon>
        <taxon>Clostridiaceae</taxon>
        <taxon>Clostridium</taxon>
    </lineage>
</organism>